<evidence type="ECO:0000256" key="4">
    <source>
        <dbReference type="ARBA" id="ARBA00023136"/>
    </source>
</evidence>
<dbReference type="GO" id="GO:0006886">
    <property type="term" value="P:intracellular protein transport"/>
    <property type="evidence" value="ECO:0007669"/>
    <property type="project" value="InterPro"/>
</dbReference>
<feature type="non-terminal residue" evidence="7">
    <location>
        <position position="196"/>
    </location>
</feature>
<gene>
    <name evidence="7" type="ORF">PTSG_11427</name>
</gene>
<reference evidence="7" key="1">
    <citation type="submission" date="2009-08" db="EMBL/GenBank/DDBJ databases">
        <title>Annotation of Salpingoeca rosetta.</title>
        <authorList>
            <consortium name="The Broad Institute Genome Sequencing Platform"/>
            <person name="Russ C."/>
            <person name="Cuomo C."/>
            <person name="Burger G."/>
            <person name="Gray M.W."/>
            <person name="Holland P.W.H."/>
            <person name="King N."/>
            <person name="Lang F.B.F."/>
            <person name="Roger A.J."/>
            <person name="Ruiz-Trillo I."/>
            <person name="Young S.K."/>
            <person name="Zeng Q."/>
            <person name="Gargeya S."/>
            <person name="Alvarado L."/>
            <person name="Berlin A."/>
            <person name="Chapman S.B."/>
            <person name="Chen Z."/>
            <person name="Freedman E."/>
            <person name="Gellesch M."/>
            <person name="Goldberg J."/>
            <person name="Griggs A."/>
            <person name="Gujja S."/>
            <person name="Heilman E."/>
            <person name="Heiman D."/>
            <person name="Howarth C."/>
            <person name="Mehta T."/>
            <person name="Neiman D."/>
            <person name="Pearson M."/>
            <person name="Roberts A."/>
            <person name="Saif S."/>
            <person name="Shea T."/>
            <person name="Shenoy N."/>
            <person name="Sisk P."/>
            <person name="Stolte C."/>
            <person name="Sykes S."/>
            <person name="White J."/>
            <person name="Yandava C."/>
            <person name="Haas B."/>
            <person name="Nusbaum C."/>
            <person name="Birren B."/>
        </authorList>
    </citation>
    <scope>NUCLEOTIDE SEQUENCE [LARGE SCALE GENOMIC DNA]</scope>
    <source>
        <strain evidence="7">ATCC 50818</strain>
    </source>
</reference>
<dbReference type="AlphaFoldDB" id="F2UTE1"/>
<dbReference type="FunFam" id="3.30.450.60:FF:000002">
    <property type="entry name" value="AP-2 complex subunit mu, putative"/>
    <property type="match status" value="1"/>
</dbReference>
<dbReference type="OMA" id="ECCENVI"/>
<dbReference type="InParanoid" id="F2UTE1"/>
<dbReference type="KEGG" id="sre:PTSG_11427"/>
<dbReference type="STRING" id="946362.F2UTE1"/>
<keyword evidence="3" id="KW-0653">Protein transport</keyword>
<dbReference type="InterPro" id="IPR001392">
    <property type="entry name" value="Clathrin_mu"/>
</dbReference>
<dbReference type="InterPro" id="IPR011012">
    <property type="entry name" value="Longin-like_dom_sf"/>
</dbReference>
<sequence>MISQVFILTSRGDTIVSRNYRPDVVRGTPEIFFRKLKSWSTEPPPVFSIEDIHFLHIKRNGLYFVCTTKFNVSPAMTLELLQRVSGLIKDYCGVLSEESMRVNFVLVYELLDEIIDFGYGQNTATEALRAHIYKDPVSLAPVEKPTLRGMERKKSKPSSAPNKPISLRRRVHDQDAKNEIYLDLLERLTVLFDKNG</sequence>
<keyword evidence="2" id="KW-0813">Transport</keyword>
<comment type="subcellular location">
    <subcellularLocation>
        <location evidence="1">Endomembrane system</location>
    </subcellularLocation>
</comment>
<evidence type="ECO:0000256" key="2">
    <source>
        <dbReference type="ARBA" id="ARBA00022448"/>
    </source>
</evidence>
<organism evidence="8">
    <name type="scientific">Salpingoeca rosetta (strain ATCC 50818 / BSB-021)</name>
    <dbReference type="NCBI Taxonomy" id="946362"/>
    <lineage>
        <taxon>Eukaryota</taxon>
        <taxon>Choanoflagellata</taxon>
        <taxon>Craspedida</taxon>
        <taxon>Salpingoecidae</taxon>
        <taxon>Salpingoeca</taxon>
    </lineage>
</organism>
<keyword evidence="4" id="KW-0472">Membrane</keyword>
<evidence type="ECO:0000256" key="5">
    <source>
        <dbReference type="SAM" id="MobiDB-lite"/>
    </source>
</evidence>
<feature type="domain" description="AP complex mu/sigma subunit" evidence="6">
    <location>
        <begin position="4"/>
        <end position="128"/>
    </location>
</feature>
<dbReference type="eggNOG" id="KOG0937">
    <property type="taxonomic scope" value="Eukaryota"/>
</dbReference>
<dbReference type="GO" id="GO:0030131">
    <property type="term" value="C:clathrin adaptor complex"/>
    <property type="evidence" value="ECO:0007669"/>
    <property type="project" value="InterPro"/>
</dbReference>
<dbReference type="InterPro" id="IPR022775">
    <property type="entry name" value="AP_mu_sigma_su"/>
</dbReference>
<accession>F2UTE1</accession>
<dbReference type="SUPFAM" id="SSF64356">
    <property type="entry name" value="SNARE-like"/>
    <property type="match status" value="1"/>
</dbReference>
<dbReference type="GO" id="GO:0012505">
    <property type="term" value="C:endomembrane system"/>
    <property type="evidence" value="ECO:0007669"/>
    <property type="project" value="UniProtKB-SubCell"/>
</dbReference>
<dbReference type="Proteomes" id="UP000007799">
    <property type="component" value="Unassembled WGS sequence"/>
</dbReference>
<dbReference type="CDD" id="cd14838">
    <property type="entry name" value="AP4_Mu_N"/>
    <property type="match status" value="1"/>
</dbReference>
<dbReference type="GeneID" id="16068083"/>
<dbReference type="Gene3D" id="3.30.450.60">
    <property type="match status" value="1"/>
</dbReference>
<evidence type="ECO:0000256" key="3">
    <source>
        <dbReference type="ARBA" id="ARBA00022927"/>
    </source>
</evidence>
<evidence type="ECO:0000256" key="1">
    <source>
        <dbReference type="ARBA" id="ARBA00004308"/>
    </source>
</evidence>
<dbReference type="EMBL" id="GL833024">
    <property type="protein sequence ID" value="EGD82823.1"/>
    <property type="molecule type" value="Genomic_DNA"/>
</dbReference>
<proteinExistence type="predicted"/>
<dbReference type="PANTHER" id="PTHR10529">
    <property type="entry name" value="AP COMPLEX SUBUNIT MU"/>
    <property type="match status" value="1"/>
</dbReference>
<protein>
    <recommendedName>
        <fullName evidence="6">AP complex mu/sigma subunit domain-containing protein</fullName>
    </recommendedName>
</protein>
<dbReference type="GO" id="GO:0016192">
    <property type="term" value="P:vesicle-mediated transport"/>
    <property type="evidence" value="ECO:0007669"/>
    <property type="project" value="InterPro"/>
</dbReference>
<evidence type="ECO:0000313" key="8">
    <source>
        <dbReference type="Proteomes" id="UP000007799"/>
    </source>
</evidence>
<dbReference type="RefSeq" id="XP_004987561.1">
    <property type="nucleotide sequence ID" value="XM_004987504.1"/>
</dbReference>
<dbReference type="PRINTS" id="PR00314">
    <property type="entry name" value="CLATHRINADPT"/>
</dbReference>
<dbReference type="OrthoDB" id="1696582at2759"/>
<name>F2UTE1_SALR5</name>
<evidence type="ECO:0000259" key="6">
    <source>
        <dbReference type="Pfam" id="PF01217"/>
    </source>
</evidence>
<dbReference type="InterPro" id="IPR050431">
    <property type="entry name" value="Adaptor_comp_med_subunit"/>
</dbReference>
<feature type="region of interest" description="Disordered" evidence="5">
    <location>
        <begin position="144"/>
        <end position="169"/>
    </location>
</feature>
<evidence type="ECO:0000313" key="7">
    <source>
        <dbReference type="EMBL" id="EGD82823.1"/>
    </source>
</evidence>
<dbReference type="Pfam" id="PF01217">
    <property type="entry name" value="Clat_adaptor_s"/>
    <property type="match status" value="1"/>
</dbReference>
<keyword evidence="8" id="KW-1185">Reference proteome</keyword>